<comment type="caution">
    <text evidence="3">The sequence shown here is derived from an EMBL/GenBank/DDBJ whole genome shotgun (WGS) entry which is preliminary data.</text>
</comment>
<evidence type="ECO:0000313" key="3">
    <source>
        <dbReference type="EMBL" id="MEX6633399.1"/>
    </source>
</evidence>
<reference evidence="3 4" key="1">
    <citation type="submission" date="2024-05" db="EMBL/GenBank/DDBJ databases">
        <title>Three bacterial strains, DH-69, EH-24, and ECK-19 isolated from coastal sediments.</title>
        <authorList>
            <person name="Ye Y.-Q."/>
            <person name="Du Z.-J."/>
        </authorList>
    </citation>
    <scope>NUCLEOTIDE SEQUENCE [LARGE SCALE GENOMIC DNA]</scope>
    <source>
        <strain evidence="3 4">ECK-19</strain>
    </source>
</reference>
<keyword evidence="2" id="KW-0812">Transmembrane</keyword>
<evidence type="ECO:0000256" key="1">
    <source>
        <dbReference type="SAM" id="MobiDB-lite"/>
    </source>
</evidence>
<sequence length="55" mass="5658">MKSKNGLIGILVVVVIAIGAIFLINESNEGPLEKAAEDFGDAADDVGDEIEDAGN</sequence>
<accession>A0ABV3Z3L8</accession>
<keyword evidence="2" id="KW-0472">Membrane</keyword>
<organism evidence="3 4">
    <name type="scientific">Hyphococcus lacteus</name>
    <dbReference type="NCBI Taxonomy" id="3143536"/>
    <lineage>
        <taxon>Bacteria</taxon>
        <taxon>Pseudomonadati</taxon>
        <taxon>Pseudomonadota</taxon>
        <taxon>Alphaproteobacteria</taxon>
        <taxon>Parvularculales</taxon>
        <taxon>Parvularculaceae</taxon>
        <taxon>Hyphococcus</taxon>
    </lineage>
</organism>
<dbReference type="EMBL" id="JBEHZE010000001">
    <property type="protein sequence ID" value="MEX6633399.1"/>
    <property type="molecule type" value="Genomic_DNA"/>
</dbReference>
<feature type="transmembrane region" description="Helical" evidence="2">
    <location>
        <begin position="6"/>
        <end position="24"/>
    </location>
</feature>
<keyword evidence="4" id="KW-1185">Reference proteome</keyword>
<keyword evidence="2" id="KW-1133">Transmembrane helix</keyword>
<dbReference type="Proteomes" id="UP001560685">
    <property type="component" value="Unassembled WGS sequence"/>
</dbReference>
<evidence type="ECO:0000256" key="2">
    <source>
        <dbReference type="SAM" id="Phobius"/>
    </source>
</evidence>
<gene>
    <name evidence="3" type="ORF">ABFZ84_07530</name>
</gene>
<evidence type="ECO:0000313" key="4">
    <source>
        <dbReference type="Proteomes" id="UP001560685"/>
    </source>
</evidence>
<name>A0ABV3Z3L8_9PROT</name>
<protein>
    <submittedName>
        <fullName evidence="3">Uncharacterized protein</fullName>
    </submittedName>
</protein>
<proteinExistence type="predicted"/>
<feature type="region of interest" description="Disordered" evidence="1">
    <location>
        <begin position="35"/>
        <end position="55"/>
    </location>
</feature>
<feature type="compositionally biased region" description="Acidic residues" evidence="1">
    <location>
        <begin position="38"/>
        <end position="55"/>
    </location>
</feature>
<dbReference type="RefSeq" id="WP_369313356.1">
    <property type="nucleotide sequence ID" value="NZ_JBEHZE010000001.1"/>
</dbReference>